<feature type="transmembrane region" description="Helical" evidence="5">
    <location>
        <begin position="59"/>
        <end position="78"/>
    </location>
</feature>
<dbReference type="EC" id="7.1.1.-" evidence="5"/>
<evidence type="ECO:0000256" key="3">
    <source>
        <dbReference type="ARBA" id="ARBA00022989"/>
    </source>
</evidence>
<comment type="catalytic activity">
    <reaction evidence="5">
        <text>a quinone + NADH + 5 H(+)(in) = a quinol + NAD(+) + 4 H(+)(out)</text>
        <dbReference type="Rhea" id="RHEA:57888"/>
        <dbReference type="ChEBI" id="CHEBI:15378"/>
        <dbReference type="ChEBI" id="CHEBI:24646"/>
        <dbReference type="ChEBI" id="CHEBI:57540"/>
        <dbReference type="ChEBI" id="CHEBI:57945"/>
        <dbReference type="ChEBI" id="CHEBI:132124"/>
    </reaction>
</comment>
<feature type="transmembrane region" description="Helical" evidence="5">
    <location>
        <begin position="393"/>
        <end position="413"/>
    </location>
</feature>
<feature type="transmembrane region" description="Helical" evidence="5">
    <location>
        <begin position="256"/>
        <end position="278"/>
    </location>
</feature>
<feature type="transmembrane region" description="Helical" evidence="5">
    <location>
        <begin position="434"/>
        <end position="455"/>
    </location>
</feature>
<evidence type="ECO:0000256" key="6">
    <source>
        <dbReference type="RuleBase" id="RU000320"/>
    </source>
</evidence>
<evidence type="ECO:0000256" key="2">
    <source>
        <dbReference type="ARBA" id="ARBA00022692"/>
    </source>
</evidence>
<keyword evidence="5" id="KW-0830">Ubiquinone</keyword>
<keyword evidence="4 5" id="KW-0472">Membrane</keyword>
<feature type="transmembrane region" description="Helical" evidence="5">
    <location>
        <begin position="113"/>
        <end position="132"/>
    </location>
</feature>
<dbReference type="AlphaFoldDB" id="A0A1Y5F1G9"/>
<gene>
    <name evidence="5" type="primary">nuoN</name>
    <name evidence="8" type="ORF">A9Q84_20925</name>
</gene>
<feature type="transmembrane region" description="Helical" evidence="5">
    <location>
        <begin position="144"/>
        <end position="166"/>
    </location>
</feature>
<evidence type="ECO:0000259" key="7">
    <source>
        <dbReference type="Pfam" id="PF00361"/>
    </source>
</evidence>
<feature type="transmembrane region" description="Helical" evidence="5">
    <location>
        <begin position="358"/>
        <end position="381"/>
    </location>
</feature>
<dbReference type="GO" id="GO:0048038">
    <property type="term" value="F:quinone binding"/>
    <property type="evidence" value="ECO:0007669"/>
    <property type="project" value="UniProtKB-KW"/>
</dbReference>
<dbReference type="Proteomes" id="UP000196531">
    <property type="component" value="Unassembled WGS sequence"/>
</dbReference>
<evidence type="ECO:0000256" key="4">
    <source>
        <dbReference type="ARBA" id="ARBA00023136"/>
    </source>
</evidence>
<dbReference type="GO" id="GO:0005886">
    <property type="term" value="C:plasma membrane"/>
    <property type="evidence" value="ECO:0007669"/>
    <property type="project" value="UniProtKB-SubCell"/>
</dbReference>
<dbReference type="InterPro" id="IPR010096">
    <property type="entry name" value="NADH-Q_OxRdtase_suN/2"/>
</dbReference>
<organism evidence="8 9">
    <name type="scientific">Halobacteriovorax marinus</name>
    <dbReference type="NCBI Taxonomy" id="97084"/>
    <lineage>
        <taxon>Bacteria</taxon>
        <taxon>Pseudomonadati</taxon>
        <taxon>Bdellovibrionota</taxon>
        <taxon>Bacteriovoracia</taxon>
        <taxon>Bacteriovoracales</taxon>
        <taxon>Halobacteriovoraceae</taxon>
        <taxon>Halobacteriovorax</taxon>
    </lineage>
</organism>
<feature type="domain" description="NADH:quinone oxidoreductase/Mrp antiporter transmembrane" evidence="7">
    <location>
        <begin position="109"/>
        <end position="406"/>
    </location>
</feature>
<accession>A0A1Y5F1G9</accession>
<comment type="subcellular location">
    <subcellularLocation>
        <location evidence="5">Cell membrane</location>
        <topology evidence="5">Multi-pass membrane protein</topology>
    </subcellularLocation>
    <subcellularLocation>
        <location evidence="1">Endomembrane system</location>
        <topology evidence="1">Multi-pass membrane protein</topology>
    </subcellularLocation>
    <subcellularLocation>
        <location evidence="6">Membrane</location>
        <topology evidence="6">Multi-pass membrane protein</topology>
    </subcellularLocation>
</comment>
<keyword evidence="5" id="KW-0874">Quinone</keyword>
<evidence type="ECO:0000256" key="1">
    <source>
        <dbReference type="ARBA" id="ARBA00004127"/>
    </source>
</evidence>
<keyword evidence="5" id="KW-0813">Transport</keyword>
<keyword evidence="5" id="KW-0520">NAD</keyword>
<dbReference type="HAMAP" id="MF_00445">
    <property type="entry name" value="NDH1_NuoN_1"/>
    <property type="match status" value="1"/>
</dbReference>
<dbReference type="GO" id="GO:0050136">
    <property type="term" value="F:NADH dehydrogenase (quinone) (non-electrogenic) activity"/>
    <property type="evidence" value="ECO:0007669"/>
    <property type="project" value="UniProtKB-UniRule"/>
</dbReference>
<feature type="transmembrane region" description="Helical" evidence="5">
    <location>
        <begin position="21"/>
        <end position="39"/>
    </location>
</feature>
<proteinExistence type="inferred from homology"/>
<name>A0A1Y5F1G9_9BACT</name>
<feature type="transmembrane region" description="Helical" evidence="5">
    <location>
        <begin position="186"/>
        <end position="207"/>
    </location>
</feature>
<keyword evidence="5" id="KW-1278">Translocase</keyword>
<keyword evidence="3 5" id="KW-1133">Transmembrane helix</keyword>
<reference evidence="9" key="1">
    <citation type="journal article" date="2017" name="Proc. Natl. Acad. Sci. U.S.A.">
        <title>Simulation of Deepwater Horizon oil plume reveals substrate specialization within a complex community of hydrocarbon-degraders.</title>
        <authorList>
            <person name="Hu P."/>
            <person name="Dubinsky E.A."/>
            <person name="Probst A.J."/>
            <person name="Wang J."/>
            <person name="Sieber C.M.K."/>
            <person name="Tom L.M."/>
            <person name="Gardinali P."/>
            <person name="Banfield J.F."/>
            <person name="Atlas R.M."/>
            <person name="Andersen G.L."/>
        </authorList>
    </citation>
    <scope>NUCLEOTIDE SEQUENCE [LARGE SCALE GENOMIC DNA]</scope>
</reference>
<feature type="transmembrane region" description="Helical" evidence="5">
    <location>
        <begin position="317"/>
        <end position="337"/>
    </location>
</feature>
<dbReference type="Pfam" id="PF00361">
    <property type="entry name" value="Proton_antipo_M"/>
    <property type="match status" value="1"/>
</dbReference>
<comment type="similarity">
    <text evidence="5">Belongs to the complex I subunit 2 family.</text>
</comment>
<dbReference type="InterPro" id="IPR001750">
    <property type="entry name" value="ND/Mrp_TM"/>
</dbReference>
<evidence type="ECO:0000313" key="8">
    <source>
        <dbReference type="EMBL" id="OUR92974.1"/>
    </source>
</evidence>
<feature type="transmembrane region" description="Helical" evidence="5">
    <location>
        <begin position="228"/>
        <end position="250"/>
    </location>
</feature>
<feature type="transmembrane region" description="Helical" evidence="5">
    <location>
        <begin position="90"/>
        <end position="107"/>
    </location>
</feature>
<protein>
    <recommendedName>
        <fullName evidence="5">NADH-quinone oxidoreductase subunit N</fullName>
        <ecNumber evidence="5">7.1.1.-</ecNumber>
    </recommendedName>
    <alternativeName>
        <fullName evidence="5">NADH dehydrogenase I subunit N</fullName>
    </alternativeName>
    <alternativeName>
        <fullName evidence="5">NDH-1 subunit N</fullName>
    </alternativeName>
</protein>
<dbReference type="NCBIfam" id="TIGR01770">
    <property type="entry name" value="NDH_I_N"/>
    <property type="match status" value="1"/>
</dbReference>
<keyword evidence="2 5" id="KW-0812">Transmembrane</keyword>
<feature type="transmembrane region" description="Helical" evidence="5">
    <location>
        <begin position="290"/>
        <end position="311"/>
    </location>
</feature>
<evidence type="ECO:0000256" key="5">
    <source>
        <dbReference type="HAMAP-Rule" id="MF_00445"/>
    </source>
</evidence>
<comment type="caution">
    <text evidence="8">The sequence shown here is derived from an EMBL/GenBank/DDBJ whole genome shotgun (WGS) entry which is preliminary data.</text>
</comment>
<dbReference type="EMBL" id="MAAO01000016">
    <property type="protein sequence ID" value="OUR92974.1"/>
    <property type="molecule type" value="Genomic_DNA"/>
</dbReference>
<dbReference type="GO" id="GO:0012505">
    <property type="term" value="C:endomembrane system"/>
    <property type="evidence" value="ECO:0007669"/>
    <property type="project" value="UniProtKB-SubCell"/>
</dbReference>
<comment type="subunit">
    <text evidence="5">NDH-1 is composed of 14 different subunits. Subunits NuoA, H, J, K, L, M, N constitute the membrane sector of the complex.</text>
</comment>
<comment type="function">
    <text evidence="5">NDH-1 shuttles electrons from NADH, via FMN and iron-sulfur (Fe-S) centers, to quinones in the respiratory chain. The immediate electron acceptor for the enzyme in this species is believed to be ubiquinone. Couples the redox reaction to proton translocation (for every two electrons transferred, four hydrogen ions are translocated across the cytoplasmic membrane), and thus conserves the redox energy in a proton gradient.</text>
</comment>
<dbReference type="GO" id="GO:0008137">
    <property type="term" value="F:NADH dehydrogenase (ubiquinone) activity"/>
    <property type="evidence" value="ECO:0007669"/>
    <property type="project" value="InterPro"/>
</dbReference>
<sequence length="471" mass="51366">MVGLIFVEATYGDEEKGSSKGYLYATAYLGLLFTLVKLIGSLGDAPIAIYSNSLVIDPFSTMIKIIMVIGTAACIHLSRRSSDVYENLKGEFAIIAVGVLIGGMLLASANNMLTLYIGIETLSILSYVLASLKKNDDRSSEAGLKYALFGGISAGIMLFGMSHIFGVTGTIQFAGMLDKLKDLDTVQIAILMPSFLMFFAGIGYKIACVPFHMWAPDVYEGSPLPVTTFFSIVPKMAGMAVLLRVTMVFFSGDQNVLQMSWIATLSVVAALTMTVGNVSAIGQRSVKRMLAFSSISHAGMMMMGVLCISEIGTRAIVFYGITYLFMTLVAFYITSFVQDAYGNDHFERFNGLIHKHPLMAIFMLITMFSLSGLPPLSGFIAKFNIFSALIDKNYYVLAIIAGLNSVVALYYYLKIVKLMVFKDPESDEKIKGFGFTNQLVITALTVPVVMLGIFWDQVLVMANGAKIFIVQ</sequence>
<evidence type="ECO:0000313" key="9">
    <source>
        <dbReference type="Proteomes" id="UP000196531"/>
    </source>
</evidence>
<dbReference type="GO" id="GO:0042773">
    <property type="term" value="P:ATP synthesis coupled electron transport"/>
    <property type="evidence" value="ECO:0007669"/>
    <property type="project" value="InterPro"/>
</dbReference>
<dbReference type="PANTHER" id="PTHR22773">
    <property type="entry name" value="NADH DEHYDROGENASE"/>
    <property type="match status" value="1"/>
</dbReference>
<keyword evidence="5" id="KW-1003">Cell membrane</keyword>